<dbReference type="PANTHER" id="PTHR14464">
    <property type="entry name" value="EXONUCLEASE V"/>
    <property type="match status" value="1"/>
</dbReference>
<dbReference type="Proteomes" id="UP001176940">
    <property type="component" value="Unassembled WGS sequence"/>
</dbReference>
<comment type="similarity">
    <text evidence="1">Belongs to the EXO5 family.</text>
</comment>
<evidence type="ECO:0000313" key="2">
    <source>
        <dbReference type="EMBL" id="CAJ0928931.1"/>
    </source>
</evidence>
<dbReference type="Pfam" id="PF09810">
    <property type="entry name" value="Exo5"/>
    <property type="match status" value="1"/>
</dbReference>
<evidence type="ECO:0000256" key="1">
    <source>
        <dbReference type="ARBA" id="ARBA00009797"/>
    </source>
</evidence>
<reference evidence="2" key="1">
    <citation type="submission" date="2023-07" db="EMBL/GenBank/DDBJ databases">
        <authorList>
            <person name="Stuckert A."/>
        </authorList>
    </citation>
    <scope>NUCLEOTIDE SEQUENCE</scope>
</reference>
<dbReference type="PANTHER" id="PTHR14464:SF4">
    <property type="entry name" value="EXONUCLEASE V"/>
    <property type="match status" value="1"/>
</dbReference>
<dbReference type="InterPro" id="IPR019190">
    <property type="entry name" value="EXOV"/>
</dbReference>
<accession>A0ABN9L293</accession>
<comment type="caution">
    <text evidence="2">The sequence shown here is derived from an EMBL/GenBank/DDBJ whole genome shotgun (WGS) entry which is preliminary data.</text>
</comment>
<proteinExistence type="inferred from homology"/>
<sequence length="166" mass="18843">MGFAVRSGAFYLHRMTFVNEEGRTQDGTGGNISMMQRKRKTEVETPLEKYFLKYVTVTDVCSQVWCEQQMVYKMEQPAIVKPERAAAMSEGSSIHLARELEVHDIVTVTTQTREDSWAIKCLNILSMIPVLQSAYCIQQFASEEKKKNSSSLCSPLKTISVYVTNK</sequence>
<name>A0ABN9L293_9NEOB</name>
<evidence type="ECO:0000313" key="3">
    <source>
        <dbReference type="Proteomes" id="UP001176940"/>
    </source>
</evidence>
<gene>
    <name evidence="2" type="ORF">RIMI_LOCUS3602998</name>
</gene>
<organism evidence="2 3">
    <name type="scientific">Ranitomeya imitator</name>
    <name type="common">mimic poison frog</name>
    <dbReference type="NCBI Taxonomy" id="111125"/>
    <lineage>
        <taxon>Eukaryota</taxon>
        <taxon>Metazoa</taxon>
        <taxon>Chordata</taxon>
        <taxon>Craniata</taxon>
        <taxon>Vertebrata</taxon>
        <taxon>Euteleostomi</taxon>
        <taxon>Amphibia</taxon>
        <taxon>Batrachia</taxon>
        <taxon>Anura</taxon>
        <taxon>Neobatrachia</taxon>
        <taxon>Hyloidea</taxon>
        <taxon>Dendrobatidae</taxon>
        <taxon>Dendrobatinae</taxon>
        <taxon>Ranitomeya</taxon>
    </lineage>
</organism>
<evidence type="ECO:0008006" key="4">
    <source>
        <dbReference type="Google" id="ProtNLM"/>
    </source>
</evidence>
<protein>
    <recommendedName>
        <fullName evidence="4">Vitellogenin</fullName>
    </recommendedName>
</protein>
<keyword evidence="3" id="KW-1185">Reference proteome</keyword>
<dbReference type="EMBL" id="CAUEEQ010005480">
    <property type="protein sequence ID" value="CAJ0928931.1"/>
    <property type="molecule type" value="Genomic_DNA"/>
</dbReference>